<accession>A0A067MKC6</accession>
<gene>
    <name evidence="2" type="ORF">BOTBODRAFT_186724</name>
</gene>
<feature type="domain" description="F-box" evidence="1">
    <location>
        <begin position="11"/>
        <end position="55"/>
    </location>
</feature>
<dbReference type="Proteomes" id="UP000027195">
    <property type="component" value="Unassembled WGS sequence"/>
</dbReference>
<organism evidence="2 3">
    <name type="scientific">Botryobasidium botryosum (strain FD-172 SS1)</name>
    <dbReference type="NCBI Taxonomy" id="930990"/>
    <lineage>
        <taxon>Eukaryota</taxon>
        <taxon>Fungi</taxon>
        <taxon>Dikarya</taxon>
        <taxon>Basidiomycota</taxon>
        <taxon>Agaricomycotina</taxon>
        <taxon>Agaricomycetes</taxon>
        <taxon>Cantharellales</taxon>
        <taxon>Botryobasidiaceae</taxon>
        <taxon>Botryobasidium</taxon>
    </lineage>
</organism>
<dbReference type="InterPro" id="IPR001810">
    <property type="entry name" value="F-box_dom"/>
</dbReference>
<dbReference type="Pfam" id="PF12937">
    <property type="entry name" value="F-box-like"/>
    <property type="match status" value="1"/>
</dbReference>
<evidence type="ECO:0000313" key="2">
    <source>
        <dbReference type="EMBL" id="KDQ15999.1"/>
    </source>
</evidence>
<dbReference type="HOGENOM" id="CLU_019609_0_0_1"/>
<dbReference type="EMBL" id="KL198029">
    <property type="protein sequence ID" value="KDQ15999.1"/>
    <property type="molecule type" value="Genomic_DNA"/>
</dbReference>
<name>A0A067MKC6_BOTB1</name>
<dbReference type="InParanoid" id="A0A067MKC6"/>
<dbReference type="OrthoDB" id="3249706at2759"/>
<reference evidence="3" key="1">
    <citation type="journal article" date="2014" name="Proc. Natl. Acad. Sci. U.S.A.">
        <title>Extensive sampling of basidiomycete genomes demonstrates inadequacy of the white-rot/brown-rot paradigm for wood decay fungi.</title>
        <authorList>
            <person name="Riley R."/>
            <person name="Salamov A.A."/>
            <person name="Brown D.W."/>
            <person name="Nagy L.G."/>
            <person name="Floudas D."/>
            <person name="Held B.W."/>
            <person name="Levasseur A."/>
            <person name="Lombard V."/>
            <person name="Morin E."/>
            <person name="Otillar R."/>
            <person name="Lindquist E.A."/>
            <person name="Sun H."/>
            <person name="LaButti K.M."/>
            <person name="Schmutz J."/>
            <person name="Jabbour D."/>
            <person name="Luo H."/>
            <person name="Baker S.E."/>
            <person name="Pisabarro A.G."/>
            <person name="Walton J.D."/>
            <person name="Blanchette R.A."/>
            <person name="Henrissat B."/>
            <person name="Martin F."/>
            <person name="Cullen D."/>
            <person name="Hibbett D.S."/>
            <person name="Grigoriev I.V."/>
        </authorList>
    </citation>
    <scope>NUCLEOTIDE SEQUENCE [LARGE SCALE GENOMIC DNA]</scope>
    <source>
        <strain evidence="3">FD-172 SS1</strain>
    </source>
</reference>
<dbReference type="Gene3D" id="3.80.10.10">
    <property type="entry name" value="Ribonuclease Inhibitor"/>
    <property type="match status" value="1"/>
</dbReference>
<keyword evidence="3" id="KW-1185">Reference proteome</keyword>
<evidence type="ECO:0000313" key="3">
    <source>
        <dbReference type="Proteomes" id="UP000027195"/>
    </source>
</evidence>
<evidence type="ECO:0000259" key="1">
    <source>
        <dbReference type="Pfam" id="PF12937"/>
    </source>
</evidence>
<dbReference type="SUPFAM" id="SSF81383">
    <property type="entry name" value="F-box domain"/>
    <property type="match status" value="1"/>
</dbReference>
<dbReference type="InterPro" id="IPR032675">
    <property type="entry name" value="LRR_dom_sf"/>
</dbReference>
<dbReference type="Gene3D" id="1.20.1280.50">
    <property type="match status" value="1"/>
</dbReference>
<protein>
    <recommendedName>
        <fullName evidence="1">F-box domain-containing protein</fullName>
    </recommendedName>
</protein>
<dbReference type="AlphaFoldDB" id="A0A067MKC6"/>
<proteinExistence type="predicted"/>
<dbReference type="InterPro" id="IPR036047">
    <property type="entry name" value="F-box-like_dom_sf"/>
</dbReference>
<sequence>MPDYPSIQTRVPLDILLEVFGTSRVSDETDLSRLAHVCQTWRRVIHEHPAFWSTIPLDLGKRNPEAKATFWLDRAGNKSLSIRIEDLSLSRYRSNEEDTPLNETSLVRLGLVLRGSMDRWTSFMIDAPLSKAAIILRLCSGFTPKLSKVDITLDVDDSHVGPLHLPFFLPPDRESTGIAVSIIGCVPKFWSLGPSITDLSFNCRGAYLQHALEPLHACPNLVRFTLDVDDPDREHPPPRWTTRSVQLQHLLELKLLFLNHSSRLLDALEVPSLQHLSVEYFRWDEDVSDALWSFFQRCGDLADILITDNQWELEVATEPGFHGAPITLDSVTRLTIHGNRNAASLLRVLSFPNLEDLEIQNIPFDIVRDYVSLPIELEKIYLFDITDIPDTHTPTLLLPALTTLHIRDSLDILNFLITPCLQSLTLWGDYEIGNRRRLSTSPRQFIEREQPALRALGFIYWDVSDGEIAWYLENVPSLKRFRLDDCPVSDATLRALLPPVSNFGDAEHGANINARTDASCLLPKLTSITLIRNSHITPLGVIEFLKSRNNVSSSPHPTGAIARSPPRVKAEIAFSTQTECKLTWAEYNVIQFPLDIAIVSGIEGCKSFDANVLGTRLRSSASSAASFAFCPSPFSALTNLSRSPLFYSISSFSFSSFTSTSSSACSSA</sequence>
<dbReference type="SUPFAM" id="SSF52047">
    <property type="entry name" value="RNI-like"/>
    <property type="match status" value="1"/>
</dbReference>